<name>A0A923SJV5_9BACT</name>
<gene>
    <name evidence="2" type="ORF">H8S84_15350</name>
</gene>
<sequence>MVNGSIYIHNLLFVKDSNPLPSPESGYTRLDVDLNKGAGGKYIYLEFTRDPNSVKQEHPDYNLRNEPITDFKAIAYNTGLSEWTAPPKNYSYIYEHTPYWALTSYKIIDLNDGAGGKYIYGYQSRNFVVYGNSIKEVGILYGNSSSIQPPSGWIKQPQDLNEGAGGDYIYFCYKK</sequence>
<feature type="domain" description="MABP" evidence="1">
    <location>
        <begin position="5"/>
        <end position="175"/>
    </location>
</feature>
<dbReference type="GO" id="GO:0005737">
    <property type="term" value="C:cytoplasm"/>
    <property type="evidence" value="ECO:0007669"/>
    <property type="project" value="UniProtKB-ARBA"/>
</dbReference>
<dbReference type="EMBL" id="JACRVF010000004">
    <property type="protein sequence ID" value="MBC5994223.1"/>
    <property type="molecule type" value="Genomic_DNA"/>
</dbReference>
<dbReference type="AlphaFoldDB" id="A0A923SJV5"/>
<comment type="caution">
    <text evidence="2">The sequence shown here is derived from an EMBL/GenBank/DDBJ whole genome shotgun (WGS) entry which is preliminary data.</text>
</comment>
<dbReference type="PROSITE" id="PS51498">
    <property type="entry name" value="MABP"/>
    <property type="match status" value="1"/>
</dbReference>
<keyword evidence="3" id="KW-1185">Reference proteome</keyword>
<dbReference type="Proteomes" id="UP000603640">
    <property type="component" value="Unassembled WGS sequence"/>
</dbReference>
<evidence type="ECO:0000313" key="2">
    <source>
        <dbReference type="EMBL" id="MBC5994223.1"/>
    </source>
</evidence>
<proteinExistence type="predicted"/>
<reference evidence="2" key="1">
    <citation type="submission" date="2020-08" db="EMBL/GenBank/DDBJ databases">
        <title>Pontibacter sp. SD6 16S ribosomal RNA gene Genome sequencing and assembly.</title>
        <authorList>
            <person name="Kang M."/>
        </authorList>
    </citation>
    <scope>NUCLEOTIDE SEQUENCE</scope>
    <source>
        <strain evidence="2">SD6</strain>
    </source>
</reference>
<accession>A0A923SJV5</accession>
<dbReference type="InterPro" id="IPR023341">
    <property type="entry name" value="MABP"/>
</dbReference>
<evidence type="ECO:0000313" key="3">
    <source>
        <dbReference type="Proteomes" id="UP000603640"/>
    </source>
</evidence>
<protein>
    <recommendedName>
        <fullName evidence="1">MABP domain-containing protein</fullName>
    </recommendedName>
</protein>
<organism evidence="2 3">
    <name type="scientific">Pontibacter cellulosilyticus</name>
    <dbReference type="NCBI Taxonomy" id="1720253"/>
    <lineage>
        <taxon>Bacteria</taxon>
        <taxon>Pseudomonadati</taxon>
        <taxon>Bacteroidota</taxon>
        <taxon>Cytophagia</taxon>
        <taxon>Cytophagales</taxon>
        <taxon>Hymenobacteraceae</taxon>
        <taxon>Pontibacter</taxon>
    </lineage>
</organism>
<dbReference type="RefSeq" id="WP_187068234.1">
    <property type="nucleotide sequence ID" value="NZ_JACRVF010000004.1"/>
</dbReference>
<dbReference type="Gene3D" id="2.100.10.50">
    <property type="match status" value="1"/>
</dbReference>
<evidence type="ECO:0000259" key="1">
    <source>
        <dbReference type="PROSITE" id="PS51498"/>
    </source>
</evidence>